<feature type="active site" description="Proton acceptor" evidence="15">
    <location>
        <position position="65"/>
    </location>
</feature>
<feature type="binding site" evidence="17">
    <location>
        <begin position="81"/>
        <end position="83"/>
    </location>
    <ligand>
        <name>ATP</name>
        <dbReference type="ChEBI" id="CHEBI:30616"/>
    </ligand>
</feature>
<feature type="binding site" evidence="18">
    <location>
        <position position="24"/>
    </location>
    <ligand>
        <name>a divalent metal cation</name>
        <dbReference type="ChEBI" id="CHEBI:60240"/>
    </ligand>
</feature>
<dbReference type="AlphaFoldDB" id="A0A3A3G4M7"/>
<feature type="binding site" evidence="16">
    <location>
        <position position="65"/>
    </location>
    <ligand>
        <name>substrate</name>
    </ligand>
</feature>
<dbReference type="GO" id="GO:0046872">
    <property type="term" value="F:metal ion binding"/>
    <property type="evidence" value="ECO:0007669"/>
    <property type="project" value="UniProtKB-KW"/>
</dbReference>
<evidence type="ECO:0000256" key="8">
    <source>
        <dbReference type="ARBA" id="ARBA00022777"/>
    </source>
</evidence>
<comment type="cofactor">
    <cofactor evidence="18">
        <name>Mg(2+)</name>
        <dbReference type="ChEBI" id="CHEBI:18420"/>
    </cofactor>
    <text evidence="18">Mn(2+), Zn(2+), Cd(2+) and Co(2+) support activity to lesser extents.</text>
</comment>
<dbReference type="RefSeq" id="WP_119784910.1">
    <property type="nucleotide sequence ID" value="NZ_QYUQ01000002.1"/>
</dbReference>
<dbReference type="PANTHER" id="PTHR34299:SF1">
    <property type="entry name" value="DIACYLGLYCEROL KINASE"/>
    <property type="match status" value="1"/>
</dbReference>
<dbReference type="CDD" id="cd14263">
    <property type="entry name" value="DAGK_IM_like"/>
    <property type="match status" value="1"/>
</dbReference>
<evidence type="ECO:0000256" key="13">
    <source>
        <dbReference type="ARBA" id="ARBA00023209"/>
    </source>
</evidence>
<feature type="binding site" evidence="17">
    <location>
        <position position="72"/>
    </location>
    <ligand>
        <name>ATP</name>
        <dbReference type="ChEBI" id="CHEBI:30616"/>
    </ligand>
</feature>
<reference evidence="21" key="1">
    <citation type="submission" date="2018-09" db="EMBL/GenBank/DDBJ databases">
        <authorList>
            <person name="Zhu H."/>
        </authorList>
    </citation>
    <scope>NUCLEOTIDE SEQUENCE [LARGE SCALE GENOMIC DNA]</scope>
    <source>
        <strain evidence="21">K1S02-23</strain>
    </source>
</reference>
<keyword evidence="8 20" id="KW-0418">Kinase</keyword>
<feature type="transmembrane region" description="Helical" evidence="19">
    <location>
        <begin position="27"/>
        <end position="44"/>
    </location>
</feature>
<gene>
    <name evidence="20" type="ORF">D3878_07570</name>
</gene>
<feature type="binding site" evidence="17">
    <location>
        <position position="24"/>
    </location>
    <ligand>
        <name>ATP</name>
        <dbReference type="ChEBI" id="CHEBI:30616"/>
    </ligand>
</feature>
<feature type="binding site" evidence="18">
    <location>
        <position position="72"/>
    </location>
    <ligand>
        <name>a divalent metal cation</name>
        <dbReference type="ChEBI" id="CHEBI:60240"/>
    </ligand>
</feature>
<dbReference type="PANTHER" id="PTHR34299">
    <property type="entry name" value="DIACYLGLYCEROL KINASE"/>
    <property type="match status" value="1"/>
</dbReference>
<protein>
    <submittedName>
        <fullName evidence="20">Diacylglycerol kinase</fullName>
    </submittedName>
</protein>
<name>A0A3A3G4M7_9BURK</name>
<dbReference type="GO" id="GO:0005524">
    <property type="term" value="F:ATP binding"/>
    <property type="evidence" value="ECO:0007669"/>
    <property type="project" value="UniProtKB-KW"/>
</dbReference>
<evidence type="ECO:0000256" key="6">
    <source>
        <dbReference type="ARBA" id="ARBA00022692"/>
    </source>
</evidence>
<keyword evidence="21" id="KW-1185">Reference proteome</keyword>
<feature type="transmembrane region" description="Helical" evidence="19">
    <location>
        <begin position="92"/>
        <end position="113"/>
    </location>
</feature>
<sequence length="114" mass="12434">MKGQSFGKRLGFAINGLYLAFRRESSFRLQVFAAAGVLVVLLLTRPEIVWWVMGALAVGLVLVAELFNTALEVLADRIHPELHPEIRAVKDIAAGAVLVSSFVALLVAVAFLFR</sequence>
<dbReference type="GO" id="GO:0005886">
    <property type="term" value="C:plasma membrane"/>
    <property type="evidence" value="ECO:0007669"/>
    <property type="project" value="UniProtKB-SubCell"/>
</dbReference>
<keyword evidence="5" id="KW-0808">Transferase</keyword>
<comment type="caution">
    <text evidence="20">The sequence shown here is derived from an EMBL/GenBank/DDBJ whole genome shotgun (WGS) entry which is preliminary data.</text>
</comment>
<proteinExistence type="inferred from homology"/>
<dbReference type="Pfam" id="PF01219">
    <property type="entry name" value="DAGK_prokar"/>
    <property type="match status" value="1"/>
</dbReference>
<evidence type="ECO:0000256" key="1">
    <source>
        <dbReference type="ARBA" id="ARBA00004651"/>
    </source>
</evidence>
<keyword evidence="11" id="KW-0443">Lipid metabolism</keyword>
<dbReference type="Proteomes" id="UP000266327">
    <property type="component" value="Unassembled WGS sequence"/>
</dbReference>
<dbReference type="InterPro" id="IPR000829">
    <property type="entry name" value="DAGK"/>
</dbReference>
<evidence type="ECO:0000256" key="11">
    <source>
        <dbReference type="ARBA" id="ARBA00023098"/>
    </source>
</evidence>
<keyword evidence="9 17" id="KW-0067">ATP-binding</keyword>
<evidence type="ECO:0000256" key="15">
    <source>
        <dbReference type="PIRSR" id="PIRSR600829-1"/>
    </source>
</evidence>
<dbReference type="OrthoDB" id="9796011at2"/>
<keyword evidence="4" id="KW-0444">Lipid biosynthesis</keyword>
<dbReference type="GO" id="GO:0016301">
    <property type="term" value="F:kinase activity"/>
    <property type="evidence" value="ECO:0007669"/>
    <property type="project" value="UniProtKB-KW"/>
</dbReference>
<keyword evidence="18" id="KW-0460">Magnesium</keyword>
<keyword evidence="18" id="KW-0479">Metal-binding</keyword>
<evidence type="ECO:0000313" key="20">
    <source>
        <dbReference type="EMBL" id="RJG01462.1"/>
    </source>
</evidence>
<evidence type="ECO:0000256" key="5">
    <source>
        <dbReference type="ARBA" id="ARBA00022679"/>
    </source>
</evidence>
<evidence type="ECO:0000313" key="21">
    <source>
        <dbReference type="Proteomes" id="UP000266327"/>
    </source>
</evidence>
<evidence type="ECO:0000256" key="16">
    <source>
        <dbReference type="PIRSR" id="PIRSR600829-2"/>
    </source>
</evidence>
<feature type="transmembrane region" description="Helical" evidence="19">
    <location>
        <begin position="50"/>
        <end position="71"/>
    </location>
</feature>
<keyword evidence="6 19" id="KW-0812">Transmembrane</keyword>
<keyword evidence="7 17" id="KW-0547">Nucleotide-binding</keyword>
<keyword evidence="12 19" id="KW-0472">Membrane</keyword>
<dbReference type="InterPro" id="IPR036945">
    <property type="entry name" value="DAGK_sf"/>
</dbReference>
<evidence type="ECO:0000256" key="3">
    <source>
        <dbReference type="ARBA" id="ARBA00022475"/>
    </source>
</evidence>
<evidence type="ECO:0000256" key="12">
    <source>
        <dbReference type="ARBA" id="ARBA00023136"/>
    </source>
</evidence>
<evidence type="ECO:0000256" key="9">
    <source>
        <dbReference type="ARBA" id="ARBA00022840"/>
    </source>
</evidence>
<keyword evidence="10 19" id="KW-1133">Transmembrane helix</keyword>
<comment type="subcellular location">
    <subcellularLocation>
        <location evidence="1">Cell membrane</location>
        <topology evidence="1">Multi-pass membrane protein</topology>
    </subcellularLocation>
</comment>
<dbReference type="GO" id="GO:0008654">
    <property type="term" value="P:phospholipid biosynthetic process"/>
    <property type="evidence" value="ECO:0007669"/>
    <property type="project" value="UniProtKB-KW"/>
</dbReference>
<dbReference type="Gene3D" id="1.10.287.3610">
    <property type="match status" value="1"/>
</dbReference>
<organism evidence="20 21">
    <name type="scientific">Noviherbaspirillum sedimenti</name>
    <dbReference type="NCBI Taxonomy" id="2320865"/>
    <lineage>
        <taxon>Bacteria</taxon>
        <taxon>Pseudomonadati</taxon>
        <taxon>Pseudomonadota</taxon>
        <taxon>Betaproteobacteria</taxon>
        <taxon>Burkholderiales</taxon>
        <taxon>Oxalobacteraceae</taxon>
        <taxon>Noviherbaspirillum</taxon>
    </lineage>
</organism>
<evidence type="ECO:0000256" key="17">
    <source>
        <dbReference type="PIRSR" id="PIRSR600829-3"/>
    </source>
</evidence>
<comment type="similarity">
    <text evidence="2">Belongs to the bacterial diacylglycerol kinase family.</text>
</comment>
<evidence type="ECO:0000256" key="2">
    <source>
        <dbReference type="ARBA" id="ARBA00005967"/>
    </source>
</evidence>
<keyword evidence="13" id="KW-0594">Phospholipid biosynthesis</keyword>
<keyword evidence="14" id="KW-1208">Phospholipid metabolism</keyword>
<keyword evidence="3" id="KW-1003">Cell membrane</keyword>
<evidence type="ECO:0000256" key="4">
    <source>
        <dbReference type="ARBA" id="ARBA00022516"/>
    </source>
</evidence>
<evidence type="ECO:0000256" key="18">
    <source>
        <dbReference type="PIRSR" id="PIRSR600829-4"/>
    </source>
</evidence>
<dbReference type="EMBL" id="QYUQ01000002">
    <property type="protein sequence ID" value="RJG01462.1"/>
    <property type="molecule type" value="Genomic_DNA"/>
</dbReference>
<evidence type="ECO:0000256" key="14">
    <source>
        <dbReference type="ARBA" id="ARBA00023264"/>
    </source>
</evidence>
<evidence type="ECO:0000256" key="10">
    <source>
        <dbReference type="ARBA" id="ARBA00022989"/>
    </source>
</evidence>
<evidence type="ECO:0000256" key="19">
    <source>
        <dbReference type="SAM" id="Phobius"/>
    </source>
</evidence>
<feature type="binding site" evidence="17">
    <location>
        <begin position="90"/>
        <end position="91"/>
    </location>
    <ligand>
        <name>ATP</name>
        <dbReference type="ChEBI" id="CHEBI:30616"/>
    </ligand>
</feature>
<evidence type="ECO:0000256" key="7">
    <source>
        <dbReference type="ARBA" id="ARBA00022741"/>
    </source>
</evidence>
<accession>A0A3A3G4M7</accession>